<name>A0A9Q9B1U2_9PEZI</name>
<gene>
    <name evidence="2" type="ORF">Slin15195_G127430</name>
</gene>
<feature type="region of interest" description="Disordered" evidence="1">
    <location>
        <begin position="249"/>
        <end position="270"/>
    </location>
</feature>
<organism evidence="2 3">
    <name type="scientific">Septoria linicola</name>
    <dbReference type="NCBI Taxonomy" id="215465"/>
    <lineage>
        <taxon>Eukaryota</taxon>
        <taxon>Fungi</taxon>
        <taxon>Dikarya</taxon>
        <taxon>Ascomycota</taxon>
        <taxon>Pezizomycotina</taxon>
        <taxon>Dothideomycetes</taxon>
        <taxon>Dothideomycetidae</taxon>
        <taxon>Mycosphaerellales</taxon>
        <taxon>Mycosphaerellaceae</taxon>
        <taxon>Septoria</taxon>
    </lineage>
</organism>
<sequence length="338" mass="36525">MANNMNDPLDEVRDLLLDKQKTAVAGFLGQAWQENPQYEWFNITLLRSATPTSTTGSNSSLQPSSSSSSSNTGLPGLGRGMSSLAIVQAGVRNSTPSTSNTTPPPASTLPTKALPGWRARPAKAPAPEVTMATLLRDLLVMDPQSNEIVDAATLNINLRRKGVIYGTLTMYSRWCSEDEVSALRCGNSTFYADLFDYELHSYKQGRLAPDNSPGSEQAVAFAQACTNILARIANSEWPHIPQYVESGYVEEEEEDADGDQGNQVHDNDEGGVLVGEGGEVGDINNNVGANDTTVGRLLDNSDAIFLMSKSSILRCRNEVGTARLSETSWLRRPHDAET</sequence>
<evidence type="ECO:0000313" key="2">
    <source>
        <dbReference type="EMBL" id="USW59424.1"/>
    </source>
</evidence>
<dbReference type="Proteomes" id="UP001056384">
    <property type="component" value="Chromosome 12"/>
</dbReference>
<accession>A0A9Q9B1U2</accession>
<dbReference type="AlphaFoldDB" id="A0A9Q9B1U2"/>
<protein>
    <submittedName>
        <fullName evidence="2">Uncharacterized protein</fullName>
    </submittedName>
</protein>
<evidence type="ECO:0000313" key="3">
    <source>
        <dbReference type="Proteomes" id="UP001056384"/>
    </source>
</evidence>
<feature type="region of interest" description="Disordered" evidence="1">
    <location>
        <begin position="51"/>
        <end position="77"/>
    </location>
</feature>
<reference evidence="2" key="1">
    <citation type="submission" date="2022-06" db="EMBL/GenBank/DDBJ databases">
        <title>Complete genome sequences of two strains of the flax pathogen Septoria linicola.</title>
        <authorList>
            <person name="Lapalu N."/>
            <person name="Simon A."/>
            <person name="Demenou B."/>
            <person name="Paumier D."/>
            <person name="Guillot M.-P."/>
            <person name="Gout L."/>
            <person name="Valade R."/>
        </authorList>
    </citation>
    <scope>NUCLEOTIDE SEQUENCE</scope>
    <source>
        <strain evidence="2">SE15195</strain>
    </source>
</reference>
<dbReference type="EMBL" id="CP099429">
    <property type="protein sequence ID" value="USW59424.1"/>
    <property type="molecule type" value="Genomic_DNA"/>
</dbReference>
<feature type="compositionally biased region" description="Acidic residues" evidence="1">
    <location>
        <begin position="249"/>
        <end position="258"/>
    </location>
</feature>
<feature type="region of interest" description="Disordered" evidence="1">
    <location>
        <begin position="92"/>
        <end position="122"/>
    </location>
</feature>
<keyword evidence="3" id="KW-1185">Reference proteome</keyword>
<proteinExistence type="predicted"/>
<evidence type="ECO:0000256" key="1">
    <source>
        <dbReference type="SAM" id="MobiDB-lite"/>
    </source>
</evidence>
<feature type="compositionally biased region" description="Low complexity" evidence="1">
    <location>
        <begin position="53"/>
        <end position="74"/>
    </location>
</feature>